<name>A0A0U4AW68_9BACT</name>
<dbReference type="GO" id="GO:0003700">
    <property type="term" value="F:DNA-binding transcription factor activity"/>
    <property type="evidence" value="ECO:0007669"/>
    <property type="project" value="InterPro"/>
</dbReference>
<dbReference type="InterPro" id="IPR009057">
    <property type="entry name" value="Homeodomain-like_sf"/>
</dbReference>
<feature type="domain" description="HTH araC/xylS-type" evidence="4">
    <location>
        <begin position="1"/>
        <end position="65"/>
    </location>
</feature>
<dbReference type="Gene3D" id="1.10.10.60">
    <property type="entry name" value="Homeodomain-like"/>
    <property type="match status" value="1"/>
</dbReference>
<dbReference type="PRINTS" id="PR00032">
    <property type="entry name" value="HTHARAC"/>
</dbReference>
<evidence type="ECO:0000256" key="2">
    <source>
        <dbReference type="ARBA" id="ARBA00023125"/>
    </source>
</evidence>
<evidence type="ECO:0000313" key="5">
    <source>
        <dbReference type="EMBL" id="ALW84973.1"/>
    </source>
</evidence>
<dbReference type="STRING" id="1411621.AUC43_07635"/>
<keyword evidence="1" id="KW-0805">Transcription regulation</keyword>
<evidence type="ECO:0000313" key="6">
    <source>
        <dbReference type="Proteomes" id="UP000059542"/>
    </source>
</evidence>
<dbReference type="InterPro" id="IPR020449">
    <property type="entry name" value="Tscrpt_reg_AraC-type_HTH"/>
</dbReference>
<evidence type="ECO:0000256" key="3">
    <source>
        <dbReference type="ARBA" id="ARBA00023163"/>
    </source>
</evidence>
<dbReference type="InterPro" id="IPR018060">
    <property type="entry name" value="HTH_AraC"/>
</dbReference>
<protein>
    <recommendedName>
        <fullName evidence="4">HTH araC/xylS-type domain-containing protein</fullName>
    </recommendedName>
</protein>
<dbReference type="EMBL" id="CP013909">
    <property type="protein sequence ID" value="ALW84973.1"/>
    <property type="molecule type" value="Genomic_DNA"/>
</dbReference>
<reference evidence="5 6" key="1">
    <citation type="submission" date="2015-12" db="EMBL/GenBank/DDBJ databases">
        <authorList>
            <person name="Shamseldin A."/>
            <person name="Moawad H."/>
            <person name="Abd El-Rahim W.M."/>
            <person name="Sadowsky M.J."/>
        </authorList>
    </citation>
    <scope>NUCLEOTIDE SEQUENCE [LARGE SCALE GENOMIC DNA]</scope>
    <source>
        <strain evidence="5 6">DG5B</strain>
    </source>
</reference>
<dbReference type="KEGG" id="hyg:AUC43_07635"/>
<dbReference type="AlphaFoldDB" id="A0A0U4AW68"/>
<evidence type="ECO:0000259" key="4">
    <source>
        <dbReference type="PROSITE" id="PS01124"/>
    </source>
</evidence>
<dbReference type="Pfam" id="PF12833">
    <property type="entry name" value="HTH_18"/>
    <property type="match status" value="1"/>
</dbReference>
<dbReference type="Proteomes" id="UP000059542">
    <property type="component" value="Chromosome"/>
</dbReference>
<dbReference type="PANTHER" id="PTHR43280:SF32">
    <property type="entry name" value="TRANSCRIPTIONAL REGULATORY PROTEIN"/>
    <property type="match status" value="1"/>
</dbReference>
<sequence>MKEVTGKPTTSHIADRIIGEAKALLHHTNWDVAEIGQSLGFEYSSYFNNFFKKHTGSTPLSFHKAV</sequence>
<organism evidence="5 6">
    <name type="scientific">Hymenobacter sedentarius</name>
    <dbReference type="NCBI Taxonomy" id="1411621"/>
    <lineage>
        <taxon>Bacteria</taxon>
        <taxon>Pseudomonadati</taxon>
        <taxon>Bacteroidota</taxon>
        <taxon>Cytophagia</taxon>
        <taxon>Cytophagales</taxon>
        <taxon>Hymenobacteraceae</taxon>
        <taxon>Hymenobacter</taxon>
    </lineage>
</organism>
<keyword evidence="6" id="KW-1185">Reference proteome</keyword>
<dbReference type="SUPFAM" id="SSF46689">
    <property type="entry name" value="Homeodomain-like"/>
    <property type="match status" value="1"/>
</dbReference>
<gene>
    <name evidence="5" type="ORF">AUC43_07635</name>
</gene>
<keyword evidence="2" id="KW-0238">DNA-binding</keyword>
<keyword evidence="3" id="KW-0804">Transcription</keyword>
<evidence type="ECO:0000256" key="1">
    <source>
        <dbReference type="ARBA" id="ARBA00023015"/>
    </source>
</evidence>
<dbReference type="GO" id="GO:0043565">
    <property type="term" value="F:sequence-specific DNA binding"/>
    <property type="evidence" value="ECO:0007669"/>
    <property type="project" value="InterPro"/>
</dbReference>
<dbReference type="PANTHER" id="PTHR43280">
    <property type="entry name" value="ARAC-FAMILY TRANSCRIPTIONAL REGULATOR"/>
    <property type="match status" value="1"/>
</dbReference>
<proteinExistence type="predicted"/>
<dbReference type="PROSITE" id="PS01124">
    <property type="entry name" value="HTH_ARAC_FAMILY_2"/>
    <property type="match status" value="1"/>
</dbReference>
<accession>A0A0U4AW68</accession>